<evidence type="ECO:0000256" key="1">
    <source>
        <dbReference type="ARBA" id="ARBA00009437"/>
    </source>
</evidence>
<dbReference type="PANTHER" id="PTHR30126">
    <property type="entry name" value="HTH-TYPE TRANSCRIPTIONAL REGULATOR"/>
    <property type="match status" value="1"/>
</dbReference>
<evidence type="ECO:0000313" key="6">
    <source>
        <dbReference type="EMBL" id="RED48560.1"/>
    </source>
</evidence>
<sequence>MNIEHMRAFLEVTATGSFQLAADKLHVTQSTISARIKALEDRLNRPLFVRKRNGAELTAGGHHFHRHALTAVRAWERARQEIALPEDLKAIVNLGVQLNHWDRIAAPWLGWMQAHAPDIATQILSEYSEPLMHRLRDGLLDLAILYDPQQRAELTIEPYLTEKLILISTSPRVVESGRVTGYVFVDWGDTFRAQHSLAFPETPAPKLSVGLGAVGLEHILKHGGSGYFLEETVAPLIAQGRLHRVANAPEFERPTYLVYQSDPIDADLQETALAGLKNIAGIVEESA</sequence>
<dbReference type="SUPFAM" id="SSF53850">
    <property type="entry name" value="Periplasmic binding protein-like II"/>
    <property type="match status" value="1"/>
</dbReference>
<dbReference type="PANTHER" id="PTHR30126:SF21">
    <property type="entry name" value="TRANSCRIPTIONAL REGULATOR-RELATED"/>
    <property type="match status" value="1"/>
</dbReference>
<feature type="domain" description="HTH lysR-type" evidence="5">
    <location>
        <begin position="1"/>
        <end position="58"/>
    </location>
</feature>
<comment type="caution">
    <text evidence="6">The sequence shown here is derived from an EMBL/GenBank/DDBJ whole genome shotgun (WGS) entry which is preliminary data.</text>
</comment>
<keyword evidence="4" id="KW-0804">Transcription</keyword>
<dbReference type="GO" id="GO:0003700">
    <property type="term" value="F:DNA-binding transcription factor activity"/>
    <property type="evidence" value="ECO:0007669"/>
    <property type="project" value="InterPro"/>
</dbReference>
<dbReference type="Proteomes" id="UP000256845">
    <property type="component" value="Unassembled WGS sequence"/>
</dbReference>
<dbReference type="SUPFAM" id="SSF46785">
    <property type="entry name" value="Winged helix' DNA-binding domain"/>
    <property type="match status" value="1"/>
</dbReference>
<dbReference type="InterPro" id="IPR005119">
    <property type="entry name" value="LysR_subst-bd"/>
</dbReference>
<evidence type="ECO:0000256" key="4">
    <source>
        <dbReference type="ARBA" id="ARBA00023163"/>
    </source>
</evidence>
<evidence type="ECO:0000256" key="3">
    <source>
        <dbReference type="ARBA" id="ARBA00023125"/>
    </source>
</evidence>
<dbReference type="EMBL" id="QRDW01000007">
    <property type="protein sequence ID" value="RED48560.1"/>
    <property type="molecule type" value="Genomic_DNA"/>
</dbReference>
<evidence type="ECO:0000313" key="7">
    <source>
        <dbReference type="Proteomes" id="UP000256845"/>
    </source>
</evidence>
<dbReference type="PROSITE" id="PS50931">
    <property type="entry name" value="HTH_LYSR"/>
    <property type="match status" value="1"/>
</dbReference>
<accession>A0A3D9HGG9</accession>
<keyword evidence="2" id="KW-0805">Transcription regulation</keyword>
<dbReference type="AlphaFoldDB" id="A0A3D9HGG9"/>
<evidence type="ECO:0000256" key="2">
    <source>
        <dbReference type="ARBA" id="ARBA00023015"/>
    </source>
</evidence>
<comment type="similarity">
    <text evidence="1">Belongs to the LysR transcriptional regulatory family.</text>
</comment>
<proteinExistence type="inferred from homology"/>
<dbReference type="Gene3D" id="3.40.190.290">
    <property type="match status" value="1"/>
</dbReference>
<dbReference type="RefSeq" id="WP_115937507.1">
    <property type="nucleotide sequence ID" value="NZ_QRDW01000007.1"/>
</dbReference>
<dbReference type="Pfam" id="PF03466">
    <property type="entry name" value="LysR_substrate"/>
    <property type="match status" value="1"/>
</dbReference>
<keyword evidence="3" id="KW-0238">DNA-binding</keyword>
<dbReference type="FunFam" id="1.10.10.10:FF:000001">
    <property type="entry name" value="LysR family transcriptional regulator"/>
    <property type="match status" value="1"/>
</dbReference>
<keyword evidence="7" id="KW-1185">Reference proteome</keyword>
<organism evidence="6 7">
    <name type="scientific">Aestuariispira insulae</name>
    <dbReference type="NCBI Taxonomy" id="1461337"/>
    <lineage>
        <taxon>Bacteria</taxon>
        <taxon>Pseudomonadati</taxon>
        <taxon>Pseudomonadota</taxon>
        <taxon>Alphaproteobacteria</taxon>
        <taxon>Rhodospirillales</taxon>
        <taxon>Kiloniellaceae</taxon>
        <taxon>Aestuariispira</taxon>
    </lineage>
</organism>
<dbReference type="InterPro" id="IPR000847">
    <property type="entry name" value="LysR_HTH_N"/>
</dbReference>
<dbReference type="Gene3D" id="1.10.10.10">
    <property type="entry name" value="Winged helix-like DNA-binding domain superfamily/Winged helix DNA-binding domain"/>
    <property type="match status" value="1"/>
</dbReference>
<dbReference type="GO" id="GO:0000976">
    <property type="term" value="F:transcription cis-regulatory region binding"/>
    <property type="evidence" value="ECO:0007669"/>
    <property type="project" value="TreeGrafter"/>
</dbReference>
<evidence type="ECO:0000259" key="5">
    <source>
        <dbReference type="PROSITE" id="PS50931"/>
    </source>
</evidence>
<dbReference type="InterPro" id="IPR036390">
    <property type="entry name" value="WH_DNA-bd_sf"/>
</dbReference>
<protein>
    <submittedName>
        <fullName evidence="6">Transcriptional regulator</fullName>
    </submittedName>
</protein>
<dbReference type="InterPro" id="IPR036388">
    <property type="entry name" value="WH-like_DNA-bd_sf"/>
</dbReference>
<reference evidence="6 7" key="1">
    <citation type="submission" date="2018-07" db="EMBL/GenBank/DDBJ databases">
        <title>Genomic Encyclopedia of Type Strains, Phase III (KMG-III): the genomes of soil and plant-associated and newly described type strains.</title>
        <authorList>
            <person name="Whitman W."/>
        </authorList>
    </citation>
    <scope>NUCLEOTIDE SEQUENCE [LARGE SCALE GENOMIC DNA]</scope>
    <source>
        <strain evidence="6 7">CECT 8488</strain>
    </source>
</reference>
<name>A0A3D9HGG9_9PROT</name>
<dbReference type="OrthoDB" id="9786526at2"/>
<dbReference type="Pfam" id="PF00126">
    <property type="entry name" value="HTH_1"/>
    <property type="match status" value="1"/>
</dbReference>
<dbReference type="PRINTS" id="PR00039">
    <property type="entry name" value="HTHLYSR"/>
</dbReference>
<gene>
    <name evidence="6" type="ORF">DFP90_10763</name>
</gene>